<evidence type="ECO:0000313" key="1">
    <source>
        <dbReference type="EMBL" id="CBI77271.1"/>
    </source>
</evidence>
<dbReference type="HOGENOM" id="CLU_3149905_0_0_5"/>
<reference evidence="1" key="1">
    <citation type="journal article" date="2011" name="PLoS Genet.">
        <title>Parallel evolution of a type IV secretion system in radiating lineages of the host-restricted bacterial pathogen Bartonella.</title>
        <authorList>
            <person name="Engel P."/>
            <person name="Salzburger W."/>
            <person name="Liesch M."/>
            <person name="Chang C.C."/>
            <person name="Maruyama S."/>
            <person name="Lanz C."/>
            <person name="Calteau A."/>
            <person name="Lajus A."/>
            <person name="Medigue C."/>
            <person name="Schuster S.C."/>
            <person name="Dehio C."/>
        </authorList>
    </citation>
    <scope>NUCLEOTIDE SEQUENCE</scope>
    <source>
        <strain evidence="1">ATCC BAA-1498</strain>
    </source>
</reference>
<dbReference type="Proteomes" id="UP000027336">
    <property type="component" value="Unassembled WGS sequence"/>
</dbReference>
<dbReference type="AlphaFoldDB" id="E6YK83"/>
<dbReference type="EMBL" id="FN645455">
    <property type="protein sequence ID" value="CBI77271.1"/>
    <property type="molecule type" value="Genomic_DNA"/>
</dbReference>
<organism evidence="1">
    <name type="scientific">Bartonella rochalimae ATCC BAA-1498</name>
    <dbReference type="NCBI Taxonomy" id="685782"/>
    <lineage>
        <taxon>Bacteria</taxon>
        <taxon>Pseudomonadati</taxon>
        <taxon>Pseudomonadota</taxon>
        <taxon>Alphaproteobacteria</taxon>
        <taxon>Hyphomicrobiales</taxon>
        <taxon>Bartonellaceae</taxon>
        <taxon>Bartonella</taxon>
    </lineage>
</organism>
<name>E6YK83_9HYPH</name>
<gene>
    <name evidence="1" type="ORF">BARRO_10204</name>
    <name evidence="2" type="ORF">O99_00125</name>
</gene>
<proteinExistence type="predicted"/>
<reference evidence="2 3" key="2">
    <citation type="submission" date="2012-04" db="EMBL/GenBank/DDBJ databases">
        <title>The Genome Sequence of Bartonella rochalimae BMGH.</title>
        <authorList>
            <consortium name="The Broad Institute Genome Sequencing Platform"/>
            <consortium name="The Broad Institute Genome Sequencing Center for Infectious Disease"/>
            <person name="Feldgarden M."/>
            <person name="Kirby J."/>
            <person name="Kosoy M."/>
            <person name="Birtles R."/>
            <person name="Probert W.S."/>
            <person name="Chiaraviglio L."/>
            <person name="Walker B."/>
            <person name="Young S.K."/>
            <person name="Zeng Q."/>
            <person name="Gargeya S."/>
            <person name="Fitzgerald M."/>
            <person name="Haas B."/>
            <person name="Abouelleil A."/>
            <person name="Alvarado L."/>
            <person name="Arachchi H.M."/>
            <person name="Berlin A.M."/>
            <person name="Chapman S.B."/>
            <person name="Goldberg J."/>
            <person name="Griggs A."/>
            <person name="Gujja S."/>
            <person name="Hansen M."/>
            <person name="Howarth C."/>
            <person name="Imamovic A."/>
            <person name="Larimer J."/>
            <person name="McCowen C."/>
            <person name="Montmayeur A."/>
            <person name="Murphy C."/>
            <person name="Neiman D."/>
            <person name="Pearson M."/>
            <person name="Priest M."/>
            <person name="Roberts A."/>
            <person name="Saif S."/>
            <person name="Shea T."/>
            <person name="Sisk P."/>
            <person name="Sykes S."/>
            <person name="Wortman J."/>
            <person name="Nusbaum C."/>
            <person name="Birren B."/>
        </authorList>
    </citation>
    <scope>NUCLEOTIDE SEQUENCE [LARGE SCALE GENOMIC DNA]</scope>
    <source>
        <strain evidence="2 3">ATCC BAA-1498</strain>
    </source>
</reference>
<evidence type="ECO:0000313" key="2">
    <source>
        <dbReference type="EMBL" id="KEC57477.1"/>
    </source>
</evidence>
<sequence length="48" mass="5596">MKNILSFIKNPATALKLEKNYIISATTKISDYKDSRVVMEYVNNLFRL</sequence>
<dbReference type="EMBL" id="AHPK01000001">
    <property type="protein sequence ID" value="KEC57477.1"/>
    <property type="molecule type" value="Genomic_DNA"/>
</dbReference>
<protein>
    <submittedName>
        <fullName evidence="1">Uncharacterized protein</fullName>
    </submittedName>
</protein>
<keyword evidence="3" id="KW-1185">Reference proteome</keyword>
<accession>E6YK83</accession>
<dbReference type="PATRIC" id="fig|685782.3.peg.124"/>
<evidence type="ECO:0000313" key="3">
    <source>
        <dbReference type="Proteomes" id="UP000027336"/>
    </source>
</evidence>